<comment type="caution">
    <text evidence="2">The sequence shown here is derived from an EMBL/GenBank/DDBJ whole genome shotgun (WGS) entry which is preliminary data.</text>
</comment>
<evidence type="ECO:0000313" key="3">
    <source>
        <dbReference type="Proteomes" id="UP000299102"/>
    </source>
</evidence>
<proteinExistence type="predicted"/>
<name>A0A4C1YHA2_EUMVA</name>
<dbReference type="AlphaFoldDB" id="A0A4C1YHA2"/>
<keyword evidence="3" id="KW-1185">Reference proteome</keyword>
<protein>
    <submittedName>
        <fullName evidence="2">Uncharacterized protein</fullName>
    </submittedName>
</protein>
<gene>
    <name evidence="2" type="ORF">EVAR_103177_1</name>
</gene>
<dbReference type="EMBL" id="BGZK01001184">
    <property type="protein sequence ID" value="GBP73715.1"/>
    <property type="molecule type" value="Genomic_DNA"/>
</dbReference>
<evidence type="ECO:0000256" key="1">
    <source>
        <dbReference type="SAM" id="MobiDB-lite"/>
    </source>
</evidence>
<evidence type="ECO:0000313" key="2">
    <source>
        <dbReference type="EMBL" id="GBP73715.1"/>
    </source>
</evidence>
<dbReference type="Proteomes" id="UP000299102">
    <property type="component" value="Unassembled WGS sequence"/>
</dbReference>
<organism evidence="2 3">
    <name type="scientific">Eumeta variegata</name>
    <name type="common">Bagworm moth</name>
    <name type="synonym">Eumeta japonica</name>
    <dbReference type="NCBI Taxonomy" id="151549"/>
    <lineage>
        <taxon>Eukaryota</taxon>
        <taxon>Metazoa</taxon>
        <taxon>Ecdysozoa</taxon>
        <taxon>Arthropoda</taxon>
        <taxon>Hexapoda</taxon>
        <taxon>Insecta</taxon>
        <taxon>Pterygota</taxon>
        <taxon>Neoptera</taxon>
        <taxon>Endopterygota</taxon>
        <taxon>Lepidoptera</taxon>
        <taxon>Glossata</taxon>
        <taxon>Ditrysia</taxon>
        <taxon>Tineoidea</taxon>
        <taxon>Psychidae</taxon>
        <taxon>Oiketicinae</taxon>
        <taxon>Eumeta</taxon>
    </lineage>
</organism>
<sequence>MASGMECERVRGRETVDGHQPNERIRCMSTRAEPRAKRARTGTEIKNETGIETEPWIRISIKSLTRI</sequence>
<reference evidence="2 3" key="1">
    <citation type="journal article" date="2019" name="Commun. Biol.">
        <title>The bagworm genome reveals a unique fibroin gene that provides high tensile strength.</title>
        <authorList>
            <person name="Kono N."/>
            <person name="Nakamura H."/>
            <person name="Ohtoshi R."/>
            <person name="Tomita M."/>
            <person name="Numata K."/>
            <person name="Arakawa K."/>
        </authorList>
    </citation>
    <scope>NUCLEOTIDE SEQUENCE [LARGE SCALE GENOMIC DNA]</scope>
</reference>
<feature type="region of interest" description="Disordered" evidence="1">
    <location>
        <begin position="1"/>
        <end position="21"/>
    </location>
</feature>
<accession>A0A4C1YHA2</accession>